<sequence length="338" mass="37460">MSPRFSRPIPLRNETSFANRDAEHMAAELGYSLGLYPIHTETAEDPHPQVVLEAQVDPDATTGLTKERPRKLFEYLSAGPLNATVISPAATSPHNLNPGANNEYYRTIYNIDTTARTQRSTPSPAALVEKMYGQGSHQAVPKKLAIARIGLPVPLIRTLHLQPHTSDSAKGFLANDPFTAPQVSMQLEALKTACEANTTALTALPSTSTLRIATVSSTRRARNRAMKRSSRIEDMSNDGIFFGRTFTCAWGMCAMSITLEGRTDDAFQAAVRSHIREHTANCASTRGYRKADLDTERTVCLWDAGCGETVVNDKRTIRRHIWKHVDATRFCQWYGRKT</sequence>
<evidence type="ECO:0000313" key="1">
    <source>
        <dbReference type="EMBL" id="KAG5635753.1"/>
    </source>
</evidence>
<evidence type="ECO:0000313" key="2">
    <source>
        <dbReference type="Proteomes" id="UP000717328"/>
    </source>
</evidence>
<dbReference type="AlphaFoldDB" id="A0A9P7FPF3"/>
<accession>A0A9P7FPF3</accession>
<proteinExistence type="predicted"/>
<dbReference type="Proteomes" id="UP000717328">
    <property type="component" value="Unassembled WGS sequence"/>
</dbReference>
<protein>
    <submittedName>
        <fullName evidence="1">Uncharacterized protein</fullName>
    </submittedName>
</protein>
<comment type="caution">
    <text evidence="1">The sequence shown here is derived from an EMBL/GenBank/DDBJ whole genome shotgun (WGS) entry which is preliminary data.</text>
</comment>
<organism evidence="1 2">
    <name type="scientific">Sphagnurus paluster</name>
    <dbReference type="NCBI Taxonomy" id="117069"/>
    <lineage>
        <taxon>Eukaryota</taxon>
        <taxon>Fungi</taxon>
        <taxon>Dikarya</taxon>
        <taxon>Basidiomycota</taxon>
        <taxon>Agaricomycotina</taxon>
        <taxon>Agaricomycetes</taxon>
        <taxon>Agaricomycetidae</taxon>
        <taxon>Agaricales</taxon>
        <taxon>Tricholomatineae</taxon>
        <taxon>Lyophyllaceae</taxon>
        <taxon>Sphagnurus</taxon>
    </lineage>
</organism>
<name>A0A9P7FPF3_9AGAR</name>
<gene>
    <name evidence="1" type="ORF">H0H81_010220</name>
</gene>
<reference evidence="1" key="2">
    <citation type="submission" date="2021-10" db="EMBL/GenBank/DDBJ databases">
        <title>Phylogenomics reveals ancestral predisposition of the termite-cultivated fungus Termitomyces towards a domesticated lifestyle.</title>
        <authorList>
            <person name="Auxier B."/>
            <person name="Grum-Grzhimaylo A."/>
            <person name="Cardenas M.E."/>
            <person name="Lodge J.D."/>
            <person name="Laessoe T."/>
            <person name="Pedersen O."/>
            <person name="Smith M.E."/>
            <person name="Kuyper T.W."/>
            <person name="Franco-Molano E.A."/>
            <person name="Baroni T.J."/>
            <person name="Aanen D.K."/>
        </authorList>
    </citation>
    <scope>NUCLEOTIDE SEQUENCE</scope>
    <source>
        <strain evidence="1">D49</strain>
    </source>
</reference>
<dbReference type="OrthoDB" id="10674448at2759"/>
<keyword evidence="2" id="KW-1185">Reference proteome</keyword>
<reference evidence="1" key="1">
    <citation type="submission" date="2021-02" db="EMBL/GenBank/DDBJ databases">
        <authorList>
            <person name="Nieuwenhuis M."/>
            <person name="Van De Peppel L.J.J."/>
        </authorList>
    </citation>
    <scope>NUCLEOTIDE SEQUENCE</scope>
    <source>
        <strain evidence="1">D49</strain>
    </source>
</reference>
<dbReference type="EMBL" id="JABCKI010006029">
    <property type="protein sequence ID" value="KAG5635753.1"/>
    <property type="molecule type" value="Genomic_DNA"/>
</dbReference>